<dbReference type="PANTHER" id="PTHR12979">
    <property type="entry name" value="CCR4-NOT TRANSCRIPTION COMPLEX SUBUNIT 10"/>
    <property type="match status" value="1"/>
</dbReference>
<evidence type="ECO:0000256" key="1">
    <source>
        <dbReference type="ARBA" id="ARBA00010080"/>
    </source>
</evidence>
<dbReference type="InterPro" id="IPR011990">
    <property type="entry name" value="TPR-like_helical_dom_sf"/>
</dbReference>
<dbReference type="AlphaFoldDB" id="A0A0N4W2T7"/>
<keyword evidence="2" id="KW-0805">Transcription regulation</keyword>
<keyword evidence="2" id="KW-0804">Transcription</keyword>
<dbReference type="InterPro" id="IPR039740">
    <property type="entry name" value="CNOT10"/>
</dbReference>
<proteinExistence type="inferred from homology"/>
<evidence type="ECO:0000313" key="3">
    <source>
        <dbReference type="EMBL" id="VDO22302.1"/>
    </source>
</evidence>
<dbReference type="GO" id="GO:0031047">
    <property type="term" value="P:regulatory ncRNA-mediated gene silencing"/>
    <property type="evidence" value="ECO:0007669"/>
    <property type="project" value="UniProtKB-UniRule"/>
</dbReference>
<evidence type="ECO:0000256" key="2">
    <source>
        <dbReference type="RuleBase" id="RU367083"/>
    </source>
</evidence>
<dbReference type="PANTHER" id="PTHR12979:SF5">
    <property type="entry name" value="CCR4-NOT TRANSCRIPTION COMPLEX SUBUNIT 10"/>
    <property type="match status" value="1"/>
</dbReference>
<keyword evidence="2" id="KW-0810">Translation regulation</keyword>
<dbReference type="SUPFAM" id="SSF48452">
    <property type="entry name" value="TPR-like"/>
    <property type="match status" value="1"/>
</dbReference>
<comment type="function">
    <text evidence="2">Component of the CCR4-NOT complex which is one of the major cellular mRNA deadenylases and is linked to various cellular processes including bulk mRNA degradation, miRNA-mediated repression, translational repression during translational initiation and general transcription regulation.</text>
</comment>
<keyword evidence="4" id="KW-1185">Reference proteome</keyword>
<name>A0A0N4W2T7_HAEPC</name>
<reference evidence="5" key="1">
    <citation type="submission" date="2016-04" db="UniProtKB">
        <authorList>
            <consortium name="WormBaseParasite"/>
        </authorList>
    </citation>
    <scope>IDENTIFICATION</scope>
</reference>
<comment type="subcellular location">
    <subcellularLocation>
        <location evidence="2">Cytoplasm</location>
    </subcellularLocation>
    <subcellularLocation>
        <location evidence="2">Nucleus</location>
    </subcellularLocation>
</comment>
<dbReference type="EMBL" id="UZAF01016169">
    <property type="protein sequence ID" value="VDO22302.1"/>
    <property type="molecule type" value="Genomic_DNA"/>
</dbReference>
<dbReference type="GO" id="GO:0030014">
    <property type="term" value="C:CCR4-NOT complex"/>
    <property type="evidence" value="ECO:0007669"/>
    <property type="project" value="UniProtKB-UniRule"/>
</dbReference>
<reference evidence="3 4" key="2">
    <citation type="submission" date="2018-11" db="EMBL/GenBank/DDBJ databases">
        <authorList>
            <consortium name="Pathogen Informatics"/>
        </authorList>
    </citation>
    <scope>NUCLEOTIDE SEQUENCE [LARGE SCALE GENOMIC DNA]</scope>
    <source>
        <strain evidence="3 4">MHpl1</strain>
    </source>
</reference>
<comment type="similarity">
    <text evidence="1 2">Belongs to the CNOT10 family.</text>
</comment>
<keyword evidence="2" id="KW-0963">Cytoplasm</keyword>
<organism evidence="5">
    <name type="scientific">Haemonchus placei</name>
    <name type="common">Barber's pole worm</name>
    <dbReference type="NCBI Taxonomy" id="6290"/>
    <lineage>
        <taxon>Eukaryota</taxon>
        <taxon>Metazoa</taxon>
        <taxon>Ecdysozoa</taxon>
        <taxon>Nematoda</taxon>
        <taxon>Chromadorea</taxon>
        <taxon>Rhabditida</taxon>
        <taxon>Rhabditina</taxon>
        <taxon>Rhabditomorpha</taxon>
        <taxon>Strongyloidea</taxon>
        <taxon>Trichostrongylidae</taxon>
        <taxon>Haemonchus</taxon>
    </lineage>
</organism>
<evidence type="ECO:0000313" key="5">
    <source>
        <dbReference type="WBParaSite" id="HPLM_0000406601-mRNA-1"/>
    </source>
</evidence>
<keyword evidence="2" id="KW-0539">Nucleus</keyword>
<dbReference type="OrthoDB" id="5804426at2759"/>
<dbReference type="GO" id="GO:0005737">
    <property type="term" value="C:cytoplasm"/>
    <property type="evidence" value="ECO:0007669"/>
    <property type="project" value="UniProtKB-SubCell"/>
</dbReference>
<keyword evidence="2" id="KW-0943">RNA-mediated gene silencing</keyword>
<protein>
    <recommendedName>
        <fullName evidence="2">CCR4-NOT transcription complex subunit 10</fullName>
    </recommendedName>
</protein>
<evidence type="ECO:0000313" key="4">
    <source>
        <dbReference type="Proteomes" id="UP000268014"/>
    </source>
</evidence>
<accession>A0A0N4W2T7</accession>
<dbReference type="OMA" id="NTPLIWV"/>
<gene>
    <name evidence="3" type="ORF">HPLM_LOCUS4058</name>
</gene>
<dbReference type="WBParaSite" id="HPLM_0000406601-mRNA-1">
    <property type="protein sequence ID" value="HPLM_0000406601-mRNA-1"/>
    <property type="gene ID" value="HPLM_0000406601"/>
</dbReference>
<dbReference type="GO" id="GO:0006402">
    <property type="term" value="P:mRNA catabolic process"/>
    <property type="evidence" value="ECO:0007669"/>
    <property type="project" value="TreeGrafter"/>
</dbReference>
<sequence length="328" mass="37143">MPGETSGGKHPIFLWPIRLIFVESIELLPVMNYLFVHFQLTADQVFLLYRKGVTEQRKGNFSLALHCLQPLIPFFCNTPLIWVRIIEIGIRLLYYRDNINEGRILNVYGSGRTRRVVLAPKTYHHSSGRPSAAFYAQIADQAGITEDYLESIAGVLLSLTRKTSNRKLRITSLSLAAFVALKMGRYHYAADLAHKMIDEEESIGNCSMTASMYLMECMVSTGPFDIALKVMSVDGTERQAGECGSYPIWAVINRCIVLCANRKYEEAEALYKEIRASTTTNELYKRSVLALGVFVYSKLNRSSDAFRLIDELRKAQDDEDAQVVDEVR</sequence>
<dbReference type="Proteomes" id="UP000268014">
    <property type="component" value="Unassembled WGS sequence"/>
</dbReference>
<dbReference type="GO" id="GO:0005634">
    <property type="term" value="C:nucleus"/>
    <property type="evidence" value="ECO:0007669"/>
    <property type="project" value="UniProtKB-SubCell"/>
</dbReference>
<dbReference type="GO" id="GO:0017148">
    <property type="term" value="P:negative regulation of translation"/>
    <property type="evidence" value="ECO:0007669"/>
    <property type="project" value="TreeGrafter"/>
</dbReference>